<protein>
    <submittedName>
        <fullName evidence="1">Uncharacterized protein</fullName>
    </submittedName>
</protein>
<reference evidence="1" key="1">
    <citation type="submission" date="2021-06" db="EMBL/GenBank/DDBJ databases">
        <title>Parelaphostrongylus tenuis whole genome reference sequence.</title>
        <authorList>
            <person name="Garwood T.J."/>
            <person name="Larsen P.A."/>
            <person name="Fountain-Jones N.M."/>
            <person name="Garbe J.R."/>
            <person name="Macchietto M.G."/>
            <person name="Kania S.A."/>
            <person name="Gerhold R.W."/>
            <person name="Richards J.E."/>
            <person name="Wolf T.M."/>
        </authorList>
    </citation>
    <scope>NUCLEOTIDE SEQUENCE</scope>
    <source>
        <strain evidence="1">MNPRO001-30</strain>
        <tissue evidence="1">Meninges</tissue>
    </source>
</reference>
<dbReference type="EMBL" id="JAHQIW010001585">
    <property type="protein sequence ID" value="KAJ1353065.1"/>
    <property type="molecule type" value="Genomic_DNA"/>
</dbReference>
<dbReference type="AlphaFoldDB" id="A0AAD5QLD9"/>
<comment type="caution">
    <text evidence="1">The sequence shown here is derived from an EMBL/GenBank/DDBJ whole genome shotgun (WGS) entry which is preliminary data.</text>
</comment>
<organism evidence="1 2">
    <name type="scientific">Parelaphostrongylus tenuis</name>
    <name type="common">Meningeal worm</name>
    <dbReference type="NCBI Taxonomy" id="148309"/>
    <lineage>
        <taxon>Eukaryota</taxon>
        <taxon>Metazoa</taxon>
        <taxon>Ecdysozoa</taxon>
        <taxon>Nematoda</taxon>
        <taxon>Chromadorea</taxon>
        <taxon>Rhabditida</taxon>
        <taxon>Rhabditina</taxon>
        <taxon>Rhabditomorpha</taxon>
        <taxon>Strongyloidea</taxon>
        <taxon>Metastrongylidae</taxon>
        <taxon>Parelaphostrongylus</taxon>
    </lineage>
</organism>
<accession>A0AAD5QLD9</accession>
<dbReference type="Proteomes" id="UP001196413">
    <property type="component" value="Unassembled WGS sequence"/>
</dbReference>
<sequence>MTYSTSPATQAQAPGISQSSNSAEALVKRLVIQGVLDVLEQQGRAAGLPDAIIATILSLLGVNVLYTPMQCHKVMISPAVNFQQEMMIRTCVIIGSTVTTTCPPAPAAGAMMCMPANGMNFMPIDPQHLSISGTLTTSNVIMATWSREMWQSVVNRVLRMITSGPFRTHFVTAIATFT</sequence>
<gene>
    <name evidence="1" type="ORF">KIN20_009610</name>
</gene>
<keyword evidence="2" id="KW-1185">Reference proteome</keyword>
<evidence type="ECO:0000313" key="1">
    <source>
        <dbReference type="EMBL" id="KAJ1353065.1"/>
    </source>
</evidence>
<name>A0AAD5QLD9_PARTN</name>
<proteinExistence type="predicted"/>
<evidence type="ECO:0000313" key="2">
    <source>
        <dbReference type="Proteomes" id="UP001196413"/>
    </source>
</evidence>